<keyword evidence="7" id="KW-0808">Transferase</keyword>
<dbReference type="PANTHER" id="PTHR46577:SF1">
    <property type="entry name" value="HTH-TYPE TRANSCRIPTIONAL REGULATORY PROTEIN GABR"/>
    <property type="match status" value="1"/>
</dbReference>
<name>A0ABU1YS32_ROSSA</name>
<dbReference type="SUPFAM" id="SSF53383">
    <property type="entry name" value="PLP-dependent transferases"/>
    <property type="match status" value="1"/>
</dbReference>
<dbReference type="InterPro" id="IPR051446">
    <property type="entry name" value="HTH_trans_reg/aminotransferase"/>
</dbReference>
<dbReference type="SUPFAM" id="SSF46785">
    <property type="entry name" value="Winged helix' DNA-binding domain"/>
    <property type="match status" value="1"/>
</dbReference>
<evidence type="ECO:0000313" key="8">
    <source>
        <dbReference type="Proteomes" id="UP001180453"/>
    </source>
</evidence>
<dbReference type="RefSeq" id="WP_310268947.1">
    <property type="nucleotide sequence ID" value="NZ_JAVDXU010000003.1"/>
</dbReference>
<dbReference type="Gene3D" id="1.10.10.10">
    <property type="entry name" value="Winged helix-like DNA-binding domain superfamily/Winged helix DNA-binding domain"/>
    <property type="match status" value="1"/>
</dbReference>
<evidence type="ECO:0000256" key="3">
    <source>
        <dbReference type="ARBA" id="ARBA00023015"/>
    </source>
</evidence>
<keyword evidence="4" id="KW-0238">DNA-binding</keyword>
<dbReference type="InterPro" id="IPR015421">
    <property type="entry name" value="PyrdxlP-dep_Trfase_major"/>
</dbReference>
<accession>A0ABU1YS32</accession>
<gene>
    <name evidence="7" type="ORF">J2X20_004211</name>
</gene>
<keyword evidence="7" id="KW-0032">Aminotransferase</keyword>
<keyword evidence="2" id="KW-0663">Pyridoxal phosphate</keyword>
<dbReference type="InterPro" id="IPR004839">
    <property type="entry name" value="Aminotransferase_I/II_large"/>
</dbReference>
<dbReference type="CDD" id="cd07377">
    <property type="entry name" value="WHTH_GntR"/>
    <property type="match status" value="1"/>
</dbReference>
<dbReference type="SMART" id="SM00345">
    <property type="entry name" value="HTH_GNTR"/>
    <property type="match status" value="1"/>
</dbReference>
<dbReference type="InterPro" id="IPR000524">
    <property type="entry name" value="Tscrpt_reg_HTH_GntR"/>
</dbReference>
<evidence type="ECO:0000313" key="7">
    <source>
        <dbReference type="EMBL" id="MDR7271543.1"/>
    </source>
</evidence>
<dbReference type="InterPro" id="IPR036390">
    <property type="entry name" value="WH_DNA-bd_sf"/>
</dbReference>
<protein>
    <submittedName>
        <fullName evidence="7">GntR family transcriptional regulator/MocR family aminotransferase</fullName>
    </submittedName>
</protein>
<reference evidence="7 8" key="1">
    <citation type="submission" date="2023-07" db="EMBL/GenBank/DDBJ databases">
        <title>Sorghum-associated microbial communities from plants grown in Nebraska, USA.</title>
        <authorList>
            <person name="Schachtman D."/>
        </authorList>
    </citation>
    <scope>NUCLEOTIDE SEQUENCE [LARGE SCALE GENOMIC DNA]</scope>
    <source>
        <strain evidence="7 8">BE314</strain>
    </source>
</reference>
<dbReference type="Proteomes" id="UP001180453">
    <property type="component" value="Unassembled WGS sequence"/>
</dbReference>
<proteinExistence type="inferred from homology"/>
<dbReference type="GO" id="GO:0008483">
    <property type="term" value="F:transaminase activity"/>
    <property type="evidence" value="ECO:0007669"/>
    <property type="project" value="UniProtKB-KW"/>
</dbReference>
<evidence type="ECO:0000259" key="6">
    <source>
        <dbReference type="PROSITE" id="PS50949"/>
    </source>
</evidence>
<dbReference type="PANTHER" id="PTHR46577">
    <property type="entry name" value="HTH-TYPE TRANSCRIPTIONAL REGULATORY PROTEIN GABR"/>
    <property type="match status" value="1"/>
</dbReference>
<evidence type="ECO:0000256" key="5">
    <source>
        <dbReference type="ARBA" id="ARBA00023163"/>
    </source>
</evidence>
<keyword evidence="3" id="KW-0805">Transcription regulation</keyword>
<dbReference type="InterPro" id="IPR015424">
    <property type="entry name" value="PyrdxlP-dep_Trfase"/>
</dbReference>
<keyword evidence="5" id="KW-0804">Transcription</keyword>
<dbReference type="Pfam" id="PF00155">
    <property type="entry name" value="Aminotran_1_2"/>
    <property type="match status" value="1"/>
</dbReference>
<comment type="caution">
    <text evidence="7">The sequence shown here is derived from an EMBL/GenBank/DDBJ whole genome shotgun (WGS) entry which is preliminary data.</text>
</comment>
<keyword evidence="8" id="KW-1185">Reference proteome</keyword>
<dbReference type="Pfam" id="PF00392">
    <property type="entry name" value="GntR"/>
    <property type="match status" value="1"/>
</dbReference>
<dbReference type="InterPro" id="IPR036388">
    <property type="entry name" value="WH-like_DNA-bd_sf"/>
</dbReference>
<organism evidence="7 8">
    <name type="scientific">Roseateles saccharophilus</name>
    <name type="common">Pseudomonas saccharophila</name>
    <dbReference type="NCBI Taxonomy" id="304"/>
    <lineage>
        <taxon>Bacteria</taxon>
        <taxon>Pseudomonadati</taxon>
        <taxon>Pseudomonadota</taxon>
        <taxon>Betaproteobacteria</taxon>
        <taxon>Burkholderiales</taxon>
        <taxon>Sphaerotilaceae</taxon>
        <taxon>Roseateles</taxon>
    </lineage>
</organism>
<evidence type="ECO:0000256" key="2">
    <source>
        <dbReference type="ARBA" id="ARBA00022898"/>
    </source>
</evidence>
<evidence type="ECO:0000256" key="1">
    <source>
        <dbReference type="ARBA" id="ARBA00005384"/>
    </source>
</evidence>
<sequence length="485" mass="51927">MRRAAEHSLALGPRPVGVSLQQWLHAALCEAMRDGRLPAGSRLPTSRSLARDHGVSRSTVTAVFERLLADGYISAHVGRGSFVAPQVPPASAPEAAAQALAPALSRRGRQMSEAGAGVRSRNGPLPRTFEADRVDTGLFPSALWTRLAAKRLRWSEGRIAQGVEWQGLAPLRELLAQQLALSRGIRCEADQVVIVPGTRQALDLLARLLLNPGEDAWVEDPGSPAVQALLTAAGARVVPVPVDDQGLDVDAALGAAPRARLAYTTCAAQMPLGHAMSASRRAALLAWARTACAYVIDEDRDADFVFDGSGASALKAEDDGDCVIHLGSLAFSMAPCLRLAYLVLPRRLVEPVCRTLALTQSQPSLLDQAVLHDFIADGHWARHLRELRLVYGARADALRHGLDKHFGRWLQFTPSRRGLNLTAWLPASARDAELARRAAAAGVVVTPLTAYRLQHPAPAGLRLGFAAFTEASIRSGVHKLAQALP</sequence>
<evidence type="ECO:0000256" key="4">
    <source>
        <dbReference type="ARBA" id="ARBA00023125"/>
    </source>
</evidence>
<dbReference type="CDD" id="cd00609">
    <property type="entry name" value="AAT_like"/>
    <property type="match status" value="1"/>
</dbReference>
<dbReference type="EMBL" id="JAVDXU010000003">
    <property type="protein sequence ID" value="MDR7271543.1"/>
    <property type="molecule type" value="Genomic_DNA"/>
</dbReference>
<dbReference type="PROSITE" id="PS50949">
    <property type="entry name" value="HTH_GNTR"/>
    <property type="match status" value="1"/>
</dbReference>
<feature type="domain" description="HTH gntR-type" evidence="6">
    <location>
        <begin position="18"/>
        <end position="86"/>
    </location>
</feature>
<dbReference type="PRINTS" id="PR00035">
    <property type="entry name" value="HTHGNTR"/>
</dbReference>
<comment type="similarity">
    <text evidence="1">In the C-terminal section; belongs to the class-I pyridoxal-phosphate-dependent aminotransferase family.</text>
</comment>
<dbReference type="Gene3D" id="3.40.640.10">
    <property type="entry name" value="Type I PLP-dependent aspartate aminotransferase-like (Major domain)"/>
    <property type="match status" value="1"/>
</dbReference>